<gene>
    <name evidence="2" type="ORF">TMPK1_16330</name>
</gene>
<name>A0A8S8XDR1_9PROT</name>
<evidence type="ECO:0000313" key="3">
    <source>
        <dbReference type="Proteomes" id="UP000681075"/>
    </source>
</evidence>
<dbReference type="RefSeq" id="WP_420242502.1">
    <property type="nucleotide sequence ID" value="NZ_BOPV01000001.1"/>
</dbReference>
<feature type="chain" id="PRO_5035808756" description="SIMPL domain-containing protein" evidence="1">
    <location>
        <begin position="20"/>
        <end position="231"/>
    </location>
</feature>
<sequence length="231" mass="25002">MKHLFAAVFLSLLALPATAQFAPNPIQDQVVLSLAVEDWVPTQTARVVLNAEAAIQGADAGKTRDELLAAAKKTAAGDWRITRFDRSTDQAGLERWSALLETRLAESALGGLADRAKQGSRPGLQLTIGQIDFTPTLAESEAARAKLREQLYKRATEELQRLNAAAGDRKFRIARIDFGMVQLQPRPMMANARTTTADKVLPFQAAGGEMELSQKATMNANVTFGANAPKD</sequence>
<dbReference type="AlphaFoldDB" id="A0A8S8XDR1"/>
<proteinExistence type="predicted"/>
<protein>
    <recommendedName>
        <fullName evidence="4">SIMPL domain-containing protein</fullName>
    </recommendedName>
</protein>
<feature type="signal peptide" evidence="1">
    <location>
        <begin position="1"/>
        <end position="19"/>
    </location>
</feature>
<keyword evidence="3" id="KW-1185">Reference proteome</keyword>
<accession>A0A8S8XDR1</accession>
<reference evidence="2" key="1">
    <citation type="submission" date="2021-02" db="EMBL/GenBank/DDBJ databases">
        <title>Genome sequence of Rhodospirillales sp. strain TMPK1 isolated from soil.</title>
        <authorList>
            <person name="Nakai R."/>
            <person name="Kusada H."/>
            <person name="Tamaki H."/>
        </authorList>
    </citation>
    <scope>NUCLEOTIDE SEQUENCE</scope>
    <source>
        <strain evidence="2">TMPK1</strain>
    </source>
</reference>
<evidence type="ECO:0000313" key="2">
    <source>
        <dbReference type="EMBL" id="GIL39396.1"/>
    </source>
</evidence>
<evidence type="ECO:0000256" key="1">
    <source>
        <dbReference type="SAM" id="SignalP"/>
    </source>
</evidence>
<evidence type="ECO:0008006" key="4">
    <source>
        <dbReference type="Google" id="ProtNLM"/>
    </source>
</evidence>
<dbReference type="EMBL" id="BOPV01000001">
    <property type="protein sequence ID" value="GIL39396.1"/>
    <property type="molecule type" value="Genomic_DNA"/>
</dbReference>
<comment type="caution">
    <text evidence="2">The sequence shown here is derived from an EMBL/GenBank/DDBJ whole genome shotgun (WGS) entry which is preliminary data.</text>
</comment>
<organism evidence="2 3">
    <name type="scientific">Roseiterribacter gracilis</name>
    <dbReference type="NCBI Taxonomy" id="2812848"/>
    <lineage>
        <taxon>Bacteria</taxon>
        <taxon>Pseudomonadati</taxon>
        <taxon>Pseudomonadota</taxon>
        <taxon>Alphaproteobacteria</taxon>
        <taxon>Rhodospirillales</taxon>
        <taxon>Roseiterribacteraceae</taxon>
        <taxon>Roseiterribacter</taxon>
    </lineage>
</organism>
<dbReference type="Proteomes" id="UP000681075">
    <property type="component" value="Unassembled WGS sequence"/>
</dbReference>
<keyword evidence="1" id="KW-0732">Signal</keyword>